<gene>
    <name evidence="2" type="ORF">IMZ08_13365</name>
</gene>
<keyword evidence="1" id="KW-1133">Transmembrane helix</keyword>
<keyword evidence="1" id="KW-0472">Membrane</keyword>
<feature type="transmembrane region" description="Helical" evidence="1">
    <location>
        <begin position="20"/>
        <end position="43"/>
    </location>
</feature>
<keyword evidence="3" id="KW-1185">Reference proteome</keyword>
<sequence length="200" mass="22421">MSSGYNRLLWGFLLVILDLRIIGFDLLIDAVGYFIVVSGLKILSAQSESFKKAQVFGVILGILSIPSTIDFAATLPLGQGILPTNLFIGSLFYSSILGFLHIVLAFCIFRGMIDMAIKANLHGMPKRVQGRARFYIITSIIIVAVMPLLLNLNDETGMYVLFTFAFVSFIVELFFILLIREFRNSFRKLEKVTIIPRDEA</sequence>
<keyword evidence="1" id="KW-0812">Transmembrane</keyword>
<feature type="transmembrane region" description="Helical" evidence="1">
    <location>
        <begin position="55"/>
        <end position="75"/>
    </location>
</feature>
<accession>A0ABR9QKL9</accession>
<proteinExistence type="predicted"/>
<dbReference type="EMBL" id="JADCLJ010000020">
    <property type="protein sequence ID" value="MBE4909052.1"/>
    <property type="molecule type" value="Genomic_DNA"/>
</dbReference>
<protein>
    <submittedName>
        <fullName evidence="2">Uncharacterized protein</fullName>
    </submittedName>
</protein>
<feature type="transmembrane region" description="Helical" evidence="1">
    <location>
        <begin position="134"/>
        <end position="152"/>
    </location>
</feature>
<feature type="transmembrane region" description="Helical" evidence="1">
    <location>
        <begin position="87"/>
        <end position="113"/>
    </location>
</feature>
<feature type="transmembrane region" description="Helical" evidence="1">
    <location>
        <begin position="158"/>
        <end position="179"/>
    </location>
</feature>
<organism evidence="2 3">
    <name type="scientific">Litchfieldia luteola</name>
    <dbReference type="NCBI Taxonomy" id="682179"/>
    <lineage>
        <taxon>Bacteria</taxon>
        <taxon>Bacillati</taxon>
        <taxon>Bacillota</taxon>
        <taxon>Bacilli</taxon>
        <taxon>Bacillales</taxon>
        <taxon>Bacillaceae</taxon>
        <taxon>Litchfieldia</taxon>
    </lineage>
</organism>
<dbReference type="Proteomes" id="UP001516662">
    <property type="component" value="Unassembled WGS sequence"/>
</dbReference>
<name>A0ABR9QKL9_9BACI</name>
<evidence type="ECO:0000256" key="1">
    <source>
        <dbReference type="SAM" id="Phobius"/>
    </source>
</evidence>
<evidence type="ECO:0000313" key="2">
    <source>
        <dbReference type="EMBL" id="MBE4909052.1"/>
    </source>
</evidence>
<comment type="caution">
    <text evidence="2">The sequence shown here is derived from an EMBL/GenBank/DDBJ whole genome shotgun (WGS) entry which is preliminary data.</text>
</comment>
<evidence type="ECO:0000313" key="3">
    <source>
        <dbReference type="Proteomes" id="UP001516662"/>
    </source>
</evidence>
<reference evidence="2 3" key="1">
    <citation type="submission" date="2020-10" db="EMBL/GenBank/DDBJ databases">
        <title>Bacillus sp. HD4P25, an endophyte from a halophyte.</title>
        <authorList>
            <person name="Sun J.-Q."/>
        </authorList>
    </citation>
    <scope>NUCLEOTIDE SEQUENCE [LARGE SCALE GENOMIC DNA]</scope>
    <source>
        <strain evidence="2 3">YIM 93174</strain>
    </source>
</reference>
<dbReference type="RefSeq" id="WP_193537241.1">
    <property type="nucleotide sequence ID" value="NZ_JADCLJ010000020.1"/>
</dbReference>